<organism evidence="1 2">
    <name type="scientific">Musa troglodytarum</name>
    <name type="common">fe'i banana</name>
    <dbReference type="NCBI Taxonomy" id="320322"/>
    <lineage>
        <taxon>Eukaryota</taxon>
        <taxon>Viridiplantae</taxon>
        <taxon>Streptophyta</taxon>
        <taxon>Embryophyta</taxon>
        <taxon>Tracheophyta</taxon>
        <taxon>Spermatophyta</taxon>
        <taxon>Magnoliopsida</taxon>
        <taxon>Liliopsida</taxon>
        <taxon>Zingiberales</taxon>
        <taxon>Musaceae</taxon>
        <taxon>Musa</taxon>
    </lineage>
</organism>
<proteinExistence type="predicted"/>
<evidence type="ECO:0000313" key="2">
    <source>
        <dbReference type="Proteomes" id="UP001055439"/>
    </source>
</evidence>
<name>A0A9E7JD88_9LILI</name>
<accession>A0A9E7JD88</accession>
<sequence>MTGMAVSLIALKKNSQNTRQMDQFIVDSMLMAQNANKRTSDHSSSEMKMQDSKECHLSCGRTWWGYCGTKRQDTARWHISIAEHLNI</sequence>
<reference evidence="1" key="1">
    <citation type="submission" date="2022-05" db="EMBL/GenBank/DDBJ databases">
        <title>The Musa troglodytarum L. genome provides insights into the mechanism of non-climacteric behaviour and enrichment of carotenoids.</title>
        <authorList>
            <person name="Wang J."/>
        </authorList>
    </citation>
    <scope>NUCLEOTIDE SEQUENCE</scope>
    <source>
        <tissue evidence="1">Leaf</tissue>
    </source>
</reference>
<dbReference type="AlphaFoldDB" id="A0A9E7JD88"/>
<gene>
    <name evidence="1" type="ORF">MUK42_34564</name>
</gene>
<protein>
    <submittedName>
        <fullName evidence="1">Uncharacterized protein</fullName>
    </submittedName>
</protein>
<dbReference type="Proteomes" id="UP001055439">
    <property type="component" value="Chromosome 1"/>
</dbReference>
<dbReference type="EMBL" id="CP097502">
    <property type="protein sequence ID" value="URD76666.1"/>
    <property type="molecule type" value="Genomic_DNA"/>
</dbReference>
<evidence type="ECO:0000313" key="1">
    <source>
        <dbReference type="EMBL" id="URD76666.1"/>
    </source>
</evidence>
<keyword evidence="2" id="KW-1185">Reference proteome</keyword>